<evidence type="ECO:0000256" key="5">
    <source>
        <dbReference type="ARBA" id="ARBA00022989"/>
    </source>
</evidence>
<gene>
    <name evidence="8" type="ORF">FA014_10575</name>
</gene>
<dbReference type="Pfam" id="PF03253">
    <property type="entry name" value="UT"/>
    <property type="match status" value="1"/>
</dbReference>
<evidence type="ECO:0000256" key="3">
    <source>
        <dbReference type="ARBA" id="ARBA00022475"/>
    </source>
</evidence>
<feature type="transmembrane region" description="Helical" evidence="7">
    <location>
        <begin position="103"/>
        <end position="127"/>
    </location>
</feature>
<feature type="transmembrane region" description="Helical" evidence="7">
    <location>
        <begin position="290"/>
        <end position="308"/>
    </location>
</feature>
<keyword evidence="5 7" id="KW-1133">Transmembrane helix</keyword>
<keyword evidence="3" id="KW-1003">Cell membrane</keyword>
<sequence length="311" mass="31366">MSATHAAPSAASSMQAALSARSLAHGLSQIFFQRNVWTGLLILAAFVVADWRMALLVLVGAVASTCGGALLRAGADDIALGMHGFCGALVGAASFAALGSQGWAWLVAAVGGVLCAPVTAAFVWLFSTRPLARFALPATTAPFCTVAGIAYALTSAVHVDTTPLHVTDGTAGSLARSLLTNVSEVVLVSSVWGGALILLGLFVASWRVGLAAVLGSAVGSLCALALGETSASIAEGLDGYSGVLTAIALAVVFLRSSTASWVYAALGAAVTAVVTVLINDLTGGPAYTWPYILTTWVLLVVATAVPALRRP</sequence>
<dbReference type="PANTHER" id="PTHR10464:SF4">
    <property type="entry name" value="UREA TRANSPORTER"/>
    <property type="match status" value="1"/>
</dbReference>
<dbReference type="InterPro" id="IPR029020">
    <property type="entry name" value="Ammonium/urea_transptr"/>
</dbReference>
<name>A0A7Z8NQM1_9CELL</name>
<feature type="transmembrane region" description="Helical" evidence="7">
    <location>
        <begin position="185"/>
        <end position="203"/>
    </location>
</feature>
<comment type="subcellular location">
    <subcellularLocation>
        <location evidence="1">Cell membrane</location>
        <topology evidence="1">Multi-pass membrane protein</topology>
    </subcellularLocation>
</comment>
<keyword evidence="6 7" id="KW-0472">Membrane</keyword>
<reference evidence="8 9" key="1">
    <citation type="submission" date="2019-05" db="EMBL/GenBank/DDBJ databases">
        <title>Genome sequence of Cellulomonas hominis strain CS1.</title>
        <authorList>
            <person name="Belmont J."/>
            <person name="Maclea K.S."/>
        </authorList>
    </citation>
    <scope>NUCLEOTIDE SEQUENCE [LARGE SCALE GENOMIC DNA]</scope>
    <source>
        <strain evidence="8 9">CS1</strain>
    </source>
</reference>
<protein>
    <submittedName>
        <fullName evidence="8">Urea transporter</fullName>
    </submittedName>
</protein>
<evidence type="ECO:0000313" key="8">
    <source>
        <dbReference type="EMBL" id="TKR23568.1"/>
    </source>
</evidence>
<evidence type="ECO:0000256" key="7">
    <source>
        <dbReference type="SAM" id="Phobius"/>
    </source>
</evidence>
<dbReference type="AlphaFoldDB" id="A0A7Z8NQM1"/>
<feature type="transmembrane region" description="Helical" evidence="7">
    <location>
        <begin position="239"/>
        <end position="254"/>
    </location>
</feature>
<proteinExistence type="inferred from homology"/>
<keyword evidence="4 7" id="KW-0812">Transmembrane</keyword>
<organism evidence="8 9">
    <name type="scientific">Cellulomonas hominis</name>
    <dbReference type="NCBI Taxonomy" id="156981"/>
    <lineage>
        <taxon>Bacteria</taxon>
        <taxon>Bacillati</taxon>
        <taxon>Actinomycetota</taxon>
        <taxon>Actinomycetes</taxon>
        <taxon>Micrococcales</taxon>
        <taxon>Cellulomonadaceae</taxon>
        <taxon>Cellulomonas</taxon>
    </lineage>
</organism>
<evidence type="ECO:0000256" key="1">
    <source>
        <dbReference type="ARBA" id="ARBA00004651"/>
    </source>
</evidence>
<evidence type="ECO:0000256" key="6">
    <source>
        <dbReference type="ARBA" id="ARBA00023136"/>
    </source>
</evidence>
<dbReference type="RefSeq" id="WP_154729652.1">
    <property type="nucleotide sequence ID" value="NZ_SZYE01000075.1"/>
</dbReference>
<dbReference type="Proteomes" id="UP000308121">
    <property type="component" value="Unassembled WGS sequence"/>
</dbReference>
<feature type="transmembrane region" description="Helical" evidence="7">
    <location>
        <begin position="54"/>
        <end position="71"/>
    </location>
</feature>
<dbReference type="InterPro" id="IPR004937">
    <property type="entry name" value="Urea_transporter"/>
</dbReference>
<dbReference type="GO" id="GO:0015204">
    <property type="term" value="F:urea transmembrane transporter activity"/>
    <property type="evidence" value="ECO:0007669"/>
    <property type="project" value="InterPro"/>
</dbReference>
<comment type="similarity">
    <text evidence="2">Belongs to the urea transporter family.</text>
</comment>
<feature type="transmembrane region" description="Helical" evidence="7">
    <location>
        <begin position="134"/>
        <end position="153"/>
    </location>
</feature>
<dbReference type="Gene3D" id="1.10.3430.10">
    <property type="entry name" value="Ammonium transporter AmtB like domains"/>
    <property type="match status" value="1"/>
</dbReference>
<feature type="transmembrane region" description="Helical" evidence="7">
    <location>
        <begin position="31"/>
        <end position="48"/>
    </location>
</feature>
<evidence type="ECO:0000256" key="2">
    <source>
        <dbReference type="ARBA" id="ARBA00005914"/>
    </source>
</evidence>
<accession>A0A7Z8NQM1</accession>
<feature type="transmembrane region" description="Helical" evidence="7">
    <location>
        <begin position="78"/>
        <end position="97"/>
    </location>
</feature>
<evidence type="ECO:0000256" key="4">
    <source>
        <dbReference type="ARBA" id="ARBA00022692"/>
    </source>
</evidence>
<evidence type="ECO:0000313" key="9">
    <source>
        <dbReference type="Proteomes" id="UP000308121"/>
    </source>
</evidence>
<dbReference type="GO" id="GO:0005886">
    <property type="term" value="C:plasma membrane"/>
    <property type="evidence" value="ECO:0007669"/>
    <property type="project" value="UniProtKB-SubCell"/>
</dbReference>
<feature type="transmembrane region" description="Helical" evidence="7">
    <location>
        <begin position="210"/>
        <end position="227"/>
    </location>
</feature>
<dbReference type="OrthoDB" id="3672812at2"/>
<dbReference type="PANTHER" id="PTHR10464">
    <property type="entry name" value="UREA TRANSPORTER"/>
    <property type="match status" value="1"/>
</dbReference>
<feature type="transmembrane region" description="Helical" evidence="7">
    <location>
        <begin position="261"/>
        <end position="278"/>
    </location>
</feature>
<dbReference type="EMBL" id="SZYE01000075">
    <property type="protein sequence ID" value="TKR23568.1"/>
    <property type="molecule type" value="Genomic_DNA"/>
</dbReference>
<comment type="caution">
    <text evidence="8">The sequence shown here is derived from an EMBL/GenBank/DDBJ whole genome shotgun (WGS) entry which is preliminary data.</text>
</comment>